<gene>
    <name evidence="9" type="ORF">GK091_20385</name>
</gene>
<dbReference type="Proteomes" id="UP000477386">
    <property type="component" value="Unassembled WGS sequence"/>
</dbReference>
<evidence type="ECO:0000256" key="6">
    <source>
        <dbReference type="SAM" id="Phobius"/>
    </source>
</evidence>
<organism evidence="9 10">
    <name type="scientific">Spirosoma agri</name>
    <dbReference type="NCBI Taxonomy" id="1987381"/>
    <lineage>
        <taxon>Bacteria</taxon>
        <taxon>Pseudomonadati</taxon>
        <taxon>Bacteroidota</taxon>
        <taxon>Cytophagia</taxon>
        <taxon>Cytophagales</taxon>
        <taxon>Cytophagaceae</taxon>
        <taxon>Spirosoma</taxon>
    </lineage>
</organism>
<reference evidence="9 10" key="1">
    <citation type="submission" date="2020-02" db="EMBL/GenBank/DDBJ databases">
        <title>Draft genome sequence of two Spirosoma agri KCTC 52727 and Spirosoma terrae KCTC 52035.</title>
        <authorList>
            <person name="Rojas J."/>
            <person name="Ambika Manirajan B."/>
            <person name="Ratering S."/>
            <person name="Suarez C."/>
            <person name="Schnell S."/>
        </authorList>
    </citation>
    <scope>NUCLEOTIDE SEQUENCE [LARGE SCALE GENOMIC DNA]</scope>
    <source>
        <strain evidence="9 10">KCTC 52727</strain>
    </source>
</reference>
<dbReference type="GO" id="GO:0022857">
    <property type="term" value="F:transmembrane transporter activity"/>
    <property type="evidence" value="ECO:0007669"/>
    <property type="project" value="TreeGrafter"/>
</dbReference>
<dbReference type="Pfam" id="PF02687">
    <property type="entry name" value="FtsX"/>
    <property type="match status" value="2"/>
</dbReference>
<dbReference type="InterPro" id="IPR025857">
    <property type="entry name" value="MacB_PCD"/>
</dbReference>
<feature type="transmembrane region" description="Helical" evidence="6">
    <location>
        <begin position="432"/>
        <end position="452"/>
    </location>
</feature>
<feature type="transmembrane region" description="Helical" evidence="6">
    <location>
        <begin position="727"/>
        <end position="746"/>
    </location>
</feature>
<dbReference type="GO" id="GO:0005886">
    <property type="term" value="C:plasma membrane"/>
    <property type="evidence" value="ECO:0007669"/>
    <property type="project" value="UniProtKB-SubCell"/>
</dbReference>
<dbReference type="AlphaFoldDB" id="A0A6M0IMW7"/>
<name>A0A6M0IMW7_9BACT</name>
<keyword evidence="4 6" id="KW-1133">Transmembrane helix</keyword>
<protein>
    <submittedName>
        <fullName evidence="9">FtsX-like permease family protein</fullName>
    </submittedName>
</protein>
<comment type="subcellular location">
    <subcellularLocation>
        <location evidence="1">Cell membrane</location>
        <topology evidence="1">Multi-pass membrane protein</topology>
    </subcellularLocation>
</comment>
<feature type="domain" description="ABC3 transporter permease C-terminal" evidence="7">
    <location>
        <begin position="679"/>
        <end position="791"/>
    </location>
</feature>
<dbReference type="PROSITE" id="PS51257">
    <property type="entry name" value="PROKAR_LIPOPROTEIN"/>
    <property type="match status" value="1"/>
</dbReference>
<dbReference type="PANTHER" id="PTHR30572">
    <property type="entry name" value="MEMBRANE COMPONENT OF TRANSPORTER-RELATED"/>
    <property type="match status" value="1"/>
</dbReference>
<feature type="domain" description="ABC3 transporter permease C-terminal" evidence="7">
    <location>
        <begin position="291"/>
        <end position="406"/>
    </location>
</feature>
<proteinExistence type="predicted"/>
<keyword evidence="3 6" id="KW-0812">Transmembrane</keyword>
<evidence type="ECO:0000256" key="2">
    <source>
        <dbReference type="ARBA" id="ARBA00022475"/>
    </source>
</evidence>
<dbReference type="Pfam" id="PF12704">
    <property type="entry name" value="MacB_PCD"/>
    <property type="match status" value="1"/>
</dbReference>
<accession>A0A6M0IMW7</accession>
<evidence type="ECO:0000256" key="4">
    <source>
        <dbReference type="ARBA" id="ARBA00022989"/>
    </source>
</evidence>
<keyword evidence="2" id="KW-1003">Cell membrane</keyword>
<dbReference type="InterPro" id="IPR050250">
    <property type="entry name" value="Macrolide_Exporter_MacB"/>
</dbReference>
<feature type="transmembrane region" description="Helical" evidence="6">
    <location>
        <begin position="285"/>
        <end position="307"/>
    </location>
</feature>
<evidence type="ECO:0000259" key="8">
    <source>
        <dbReference type="Pfam" id="PF12704"/>
    </source>
</evidence>
<keyword evidence="10" id="KW-1185">Reference proteome</keyword>
<dbReference type="PANTHER" id="PTHR30572:SF18">
    <property type="entry name" value="ABC-TYPE MACROLIDE FAMILY EXPORT SYSTEM PERMEASE COMPONENT 2"/>
    <property type="match status" value="1"/>
</dbReference>
<feature type="transmembrane region" description="Helical" evidence="6">
    <location>
        <begin position="379"/>
        <end position="402"/>
    </location>
</feature>
<feature type="transmembrane region" description="Helical" evidence="6">
    <location>
        <begin position="340"/>
        <end position="359"/>
    </location>
</feature>
<feature type="transmembrane region" description="Helical" evidence="6">
    <location>
        <begin position="21"/>
        <end position="41"/>
    </location>
</feature>
<evidence type="ECO:0000313" key="9">
    <source>
        <dbReference type="EMBL" id="NEU69257.1"/>
    </source>
</evidence>
<feature type="domain" description="MacB-like periplasmic core" evidence="8">
    <location>
        <begin position="20"/>
        <end position="242"/>
    </location>
</feature>
<evidence type="ECO:0000256" key="3">
    <source>
        <dbReference type="ARBA" id="ARBA00022692"/>
    </source>
</evidence>
<evidence type="ECO:0000256" key="1">
    <source>
        <dbReference type="ARBA" id="ARBA00004651"/>
    </source>
</evidence>
<dbReference type="InterPro" id="IPR003838">
    <property type="entry name" value="ABC3_permease_C"/>
</dbReference>
<evidence type="ECO:0000313" key="10">
    <source>
        <dbReference type="Proteomes" id="UP000477386"/>
    </source>
</evidence>
<comment type="caution">
    <text evidence="9">The sequence shown here is derived from an EMBL/GenBank/DDBJ whole genome shotgun (WGS) entry which is preliminary data.</text>
</comment>
<keyword evidence="5 6" id="KW-0472">Membrane</keyword>
<evidence type="ECO:0000259" key="7">
    <source>
        <dbReference type="Pfam" id="PF02687"/>
    </source>
</evidence>
<feature type="transmembrane region" description="Helical" evidence="6">
    <location>
        <begin position="675"/>
        <end position="699"/>
    </location>
</feature>
<evidence type="ECO:0000256" key="5">
    <source>
        <dbReference type="ARBA" id="ARBA00023136"/>
    </source>
</evidence>
<sequence>MLRNYVTVAWRNLIRNKSFSTINLLGLALGMACSLLIMLWVQDERGVDGFHANGDHLYQVYERQYFDGQAHASYFTQGLLADELKRTIPEVQYASAIEASYPTTFDTGDKTIKMSGTFAGADFFRMFSYPFLQGTPAAALGSPGGIAISRKMAEQFFGSPEQAMGKSIRYENRQNLRITAVFDDLPANSSQQFDFLRPWTDFVNENPWAKTWTSTDPMTYVQLRPDRAGKPADAAKVEAKIKDFLSRYVPKNKGFIVELGLQPYPEKYLHSTFKNGQLDGGRIEYVRLFSIVAVVILLIACINFMNLATARSTKRAKEVGVRKVVGAGRSSLIGQFVGEALLLTFLSIMIAIALVALLLPAFSTLTGKMLILPLGQPRFWASLLGLLALTGFVAGSYPALFLSSLSPIRVLKGSLSSAGLRFGSGVTFFRQGLVVVQFGLSILLIVGTIVIYRQMSYVQTKNLGYNRENLIYVPIEGDLMQKYELFKDELGKQAGIVSISRMRESPTEIGHHVDDVSWSGKDPNLRTAFANTAVGYDFVKTLKLKLNDGRDFSPAFGTDSTSYIINETALAKIGYKNPIGQSLEWGRRTGRIIGVLADFHFNSMRQSIEPLIIRLDKNAVWGTILIRTEAGKTQEAIASLEKVYKELNPKTPFTYQFSDQEYAKLYRSEQVVSQLVNYFAILAVFISCLGLFGLAAFTAEQRTKEIGVRKVLGASVTSVVAMLSKDFLKLVLIAIMLASPVAWYVMSQWLKGFIYRTEIEWWVFALAGLLSVGIALLTISYQSIKAALMNPVKSLRSE</sequence>
<dbReference type="EMBL" id="JAAGNZ010000002">
    <property type="protein sequence ID" value="NEU69257.1"/>
    <property type="molecule type" value="Genomic_DNA"/>
</dbReference>
<feature type="transmembrane region" description="Helical" evidence="6">
    <location>
        <begin position="761"/>
        <end position="781"/>
    </location>
</feature>